<reference evidence="1" key="1">
    <citation type="journal article" date="2021" name="PeerJ">
        <title>Extensive microbial diversity within the chicken gut microbiome revealed by metagenomics and culture.</title>
        <authorList>
            <person name="Gilroy R."/>
            <person name="Ravi A."/>
            <person name="Getino M."/>
            <person name="Pursley I."/>
            <person name="Horton D.L."/>
            <person name="Alikhan N.F."/>
            <person name="Baker D."/>
            <person name="Gharbi K."/>
            <person name="Hall N."/>
            <person name="Watson M."/>
            <person name="Adriaenssens E.M."/>
            <person name="Foster-Nyarko E."/>
            <person name="Jarju S."/>
            <person name="Secka A."/>
            <person name="Antonio M."/>
            <person name="Oren A."/>
            <person name="Chaudhuri R.R."/>
            <person name="La Ragione R."/>
            <person name="Hildebrand F."/>
            <person name="Pallen M.J."/>
        </authorList>
    </citation>
    <scope>NUCLEOTIDE SEQUENCE</scope>
    <source>
        <strain evidence="1">CHK180-15479</strain>
    </source>
</reference>
<dbReference type="EMBL" id="DWWT01000058">
    <property type="protein sequence ID" value="HJC06656.1"/>
    <property type="molecule type" value="Genomic_DNA"/>
</dbReference>
<protein>
    <submittedName>
        <fullName evidence="1">Uncharacterized protein</fullName>
    </submittedName>
</protein>
<gene>
    <name evidence="1" type="ORF">H9704_10980</name>
</gene>
<reference evidence="1" key="2">
    <citation type="submission" date="2021-04" db="EMBL/GenBank/DDBJ databases">
        <authorList>
            <person name="Gilroy R."/>
        </authorList>
    </citation>
    <scope>NUCLEOTIDE SEQUENCE</scope>
    <source>
        <strain evidence="1">CHK180-15479</strain>
    </source>
</reference>
<proteinExistence type="predicted"/>
<sequence>MKARKVLGSVAWVVLAALLILVNAAGAGSQEALAQTEDVSAAADGQEYN</sequence>
<accession>A0A9D2N313</accession>
<evidence type="ECO:0000313" key="2">
    <source>
        <dbReference type="Proteomes" id="UP000823910"/>
    </source>
</evidence>
<evidence type="ECO:0000313" key="1">
    <source>
        <dbReference type="EMBL" id="HJC06656.1"/>
    </source>
</evidence>
<name>A0A9D2N313_9FIRM</name>
<comment type="caution">
    <text evidence="1">The sequence shown here is derived from an EMBL/GenBank/DDBJ whole genome shotgun (WGS) entry which is preliminary data.</text>
</comment>
<dbReference type="Proteomes" id="UP000823910">
    <property type="component" value="Unassembled WGS sequence"/>
</dbReference>
<dbReference type="AlphaFoldDB" id="A0A9D2N313"/>
<organism evidence="1 2">
    <name type="scientific">Candidatus Enterocloster excrementipullorum</name>
    <dbReference type="NCBI Taxonomy" id="2838559"/>
    <lineage>
        <taxon>Bacteria</taxon>
        <taxon>Bacillati</taxon>
        <taxon>Bacillota</taxon>
        <taxon>Clostridia</taxon>
        <taxon>Lachnospirales</taxon>
        <taxon>Lachnospiraceae</taxon>
        <taxon>Enterocloster</taxon>
    </lineage>
</organism>